<reference evidence="1" key="1">
    <citation type="submission" date="2014-09" db="EMBL/GenBank/DDBJ databases">
        <authorList>
            <person name="Magalhaes I.L.F."/>
            <person name="Oliveira U."/>
            <person name="Santos F.R."/>
            <person name="Vidigal T.H.D.A."/>
            <person name="Brescovit A.D."/>
            <person name="Santos A.J."/>
        </authorList>
    </citation>
    <scope>NUCLEOTIDE SEQUENCE</scope>
    <source>
        <tissue evidence="1">Shoot tissue taken approximately 20 cm above the soil surface</tissue>
    </source>
</reference>
<name>A0A0A9GF44_ARUDO</name>
<accession>A0A0A9GF44</accession>
<sequence>MVLNFRLLIFSFFLRFPAFLLRERAV</sequence>
<protein>
    <submittedName>
        <fullName evidence="1">Uncharacterized protein</fullName>
    </submittedName>
</protein>
<dbReference type="AlphaFoldDB" id="A0A0A9GF44"/>
<reference evidence="1" key="2">
    <citation type="journal article" date="2015" name="Data Brief">
        <title>Shoot transcriptome of the giant reed, Arundo donax.</title>
        <authorList>
            <person name="Barrero R.A."/>
            <person name="Guerrero F.D."/>
            <person name="Moolhuijzen P."/>
            <person name="Goolsby J.A."/>
            <person name="Tidwell J."/>
            <person name="Bellgard S.E."/>
            <person name="Bellgard M.I."/>
        </authorList>
    </citation>
    <scope>NUCLEOTIDE SEQUENCE</scope>
    <source>
        <tissue evidence="1">Shoot tissue taken approximately 20 cm above the soil surface</tissue>
    </source>
</reference>
<evidence type="ECO:0000313" key="1">
    <source>
        <dbReference type="EMBL" id="JAE23715.1"/>
    </source>
</evidence>
<organism evidence="1">
    <name type="scientific">Arundo donax</name>
    <name type="common">Giant reed</name>
    <name type="synonym">Donax arundinaceus</name>
    <dbReference type="NCBI Taxonomy" id="35708"/>
    <lineage>
        <taxon>Eukaryota</taxon>
        <taxon>Viridiplantae</taxon>
        <taxon>Streptophyta</taxon>
        <taxon>Embryophyta</taxon>
        <taxon>Tracheophyta</taxon>
        <taxon>Spermatophyta</taxon>
        <taxon>Magnoliopsida</taxon>
        <taxon>Liliopsida</taxon>
        <taxon>Poales</taxon>
        <taxon>Poaceae</taxon>
        <taxon>PACMAD clade</taxon>
        <taxon>Arundinoideae</taxon>
        <taxon>Arundineae</taxon>
        <taxon>Arundo</taxon>
    </lineage>
</organism>
<proteinExistence type="predicted"/>
<dbReference type="EMBL" id="GBRH01174181">
    <property type="protein sequence ID" value="JAE23715.1"/>
    <property type="molecule type" value="Transcribed_RNA"/>
</dbReference>